<accession>A0ABU6J234</accession>
<evidence type="ECO:0000259" key="1">
    <source>
        <dbReference type="PROSITE" id="PS51186"/>
    </source>
</evidence>
<name>A0ABU6J234_9BURK</name>
<dbReference type="RefSeq" id="WP_326504438.1">
    <property type="nucleotide sequence ID" value="NZ_JAWIIV010000001.1"/>
</dbReference>
<dbReference type="CDD" id="cd04301">
    <property type="entry name" value="NAT_SF"/>
    <property type="match status" value="1"/>
</dbReference>
<proteinExistence type="predicted"/>
<comment type="caution">
    <text evidence="2">The sequence shown here is derived from an EMBL/GenBank/DDBJ whole genome shotgun (WGS) entry which is preliminary data.</text>
</comment>
<dbReference type="EMBL" id="JAWIIV010000001">
    <property type="protein sequence ID" value="MEC4717686.1"/>
    <property type="molecule type" value="Genomic_DNA"/>
</dbReference>
<sequence>MQELVDVHVRLATTNEMAVCMAFERKDEFGRHTPLDEPLLAASISSGAVLLAQQGSVFVGCASLNFLYASRIPLLSWWYVDPTYQGKGIGSLLLQAIHDHPAALDFDRMLISACRPLEISRHRAAHLEEIGSLRLGPNEIEHFFVKPIFRRGSNLALHSDFRASHEPHRTEVVYLSE</sequence>
<dbReference type="PROSITE" id="PS51186">
    <property type="entry name" value="GNAT"/>
    <property type="match status" value="1"/>
</dbReference>
<dbReference type="InterPro" id="IPR016181">
    <property type="entry name" value="Acyl_CoA_acyltransferase"/>
</dbReference>
<evidence type="ECO:0000313" key="2">
    <source>
        <dbReference type="EMBL" id="MEC4717686.1"/>
    </source>
</evidence>
<gene>
    <name evidence="2" type="ORF">RY831_00825</name>
</gene>
<dbReference type="Proteomes" id="UP001352263">
    <property type="component" value="Unassembled WGS sequence"/>
</dbReference>
<dbReference type="InterPro" id="IPR000182">
    <property type="entry name" value="GNAT_dom"/>
</dbReference>
<protein>
    <submittedName>
        <fullName evidence="2">GNAT family N-acetyltransferase</fullName>
    </submittedName>
</protein>
<organism evidence="2 3">
    <name type="scientific">Noviherbaspirillum album</name>
    <dbReference type="NCBI Taxonomy" id="3080276"/>
    <lineage>
        <taxon>Bacteria</taxon>
        <taxon>Pseudomonadati</taxon>
        <taxon>Pseudomonadota</taxon>
        <taxon>Betaproteobacteria</taxon>
        <taxon>Burkholderiales</taxon>
        <taxon>Oxalobacteraceae</taxon>
        <taxon>Noviherbaspirillum</taxon>
    </lineage>
</organism>
<dbReference type="Pfam" id="PF00583">
    <property type="entry name" value="Acetyltransf_1"/>
    <property type="match status" value="1"/>
</dbReference>
<dbReference type="SUPFAM" id="SSF55729">
    <property type="entry name" value="Acyl-CoA N-acyltransferases (Nat)"/>
    <property type="match status" value="1"/>
</dbReference>
<dbReference type="Gene3D" id="3.40.630.30">
    <property type="match status" value="1"/>
</dbReference>
<evidence type="ECO:0000313" key="3">
    <source>
        <dbReference type="Proteomes" id="UP001352263"/>
    </source>
</evidence>
<reference evidence="2 3" key="1">
    <citation type="submission" date="2023-10" db="EMBL/GenBank/DDBJ databases">
        <title>Noviherbaspirillum sp. CPCC 100848 genome assembly.</title>
        <authorList>
            <person name="Li X.Y."/>
            <person name="Fang X.M."/>
        </authorList>
    </citation>
    <scope>NUCLEOTIDE SEQUENCE [LARGE SCALE GENOMIC DNA]</scope>
    <source>
        <strain evidence="2 3">CPCC 100848</strain>
    </source>
</reference>
<keyword evidence="3" id="KW-1185">Reference proteome</keyword>
<feature type="domain" description="N-acetyltransferase" evidence="1">
    <location>
        <begin position="7"/>
        <end position="151"/>
    </location>
</feature>